<dbReference type="AlphaFoldDB" id="A0A7R9QJV4"/>
<feature type="non-terminal residue" evidence="1">
    <location>
        <position position="1"/>
    </location>
</feature>
<evidence type="ECO:0000313" key="2">
    <source>
        <dbReference type="Proteomes" id="UP000759131"/>
    </source>
</evidence>
<organism evidence="1">
    <name type="scientific">Medioppia subpectinata</name>
    <dbReference type="NCBI Taxonomy" id="1979941"/>
    <lineage>
        <taxon>Eukaryota</taxon>
        <taxon>Metazoa</taxon>
        <taxon>Ecdysozoa</taxon>
        <taxon>Arthropoda</taxon>
        <taxon>Chelicerata</taxon>
        <taxon>Arachnida</taxon>
        <taxon>Acari</taxon>
        <taxon>Acariformes</taxon>
        <taxon>Sarcoptiformes</taxon>
        <taxon>Oribatida</taxon>
        <taxon>Brachypylina</taxon>
        <taxon>Oppioidea</taxon>
        <taxon>Oppiidae</taxon>
        <taxon>Medioppia</taxon>
    </lineage>
</organism>
<dbReference type="InterPro" id="IPR011990">
    <property type="entry name" value="TPR-like_helical_dom_sf"/>
</dbReference>
<dbReference type="EMBL" id="OC899164">
    <property type="protein sequence ID" value="CAD7648723.1"/>
    <property type="molecule type" value="Genomic_DNA"/>
</dbReference>
<evidence type="ECO:0000313" key="1">
    <source>
        <dbReference type="EMBL" id="CAD7648723.1"/>
    </source>
</evidence>
<dbReference type="Gene3D" id="1.25.40.10">
    <property type="entry name" value="Tetratricopeptide repeat domain"/>
    <property type="match status" value="1"/>
</dbReference>
<reference evidence="1" key="1">
    <citation type="submission" date="2020-11" db="EMBL/GenBank/DDBJ databases">
        <authorList>
            <person name="Tran Van P."/>
        </authorList>
    </citation>
    <scope>NUCLEOTIDE SEQUENCE</scope>
</reference>
<dbReference type="OrthoDB" id="6510106at2759"/>
<proteinExistence type="predicted"/>
<dbReference type="EMBL" id="CAJPIZ010044589">
    <property type="protein sequence ID" value="CAG2122123.1"/>
    <property type="molecule type" value="Genomic_DNA"/>
</dbReference>
<accession>A0A7R9QJV4</accession>
<evidence type="ECO:0008006" key="3">
    <source>
        <dbReference type="Google" id="ProtNLM"/>
    </source>
</evidence>
<dbReference type="PANTHER" id="PTHR31859">
    <property type="entry name" value="TETRATRICOPEPTIDE REPEAT PROTEIN 39 FAMILY MEMBER"/>
    <property type="match status" value="1"/>
</dbReference>
<dbReference type="PANTHER" id="PTHR31859:SF1">
    <property type="entry name" value="TETRATRICOPEPTIDE REPEAT PROTEIN 39C"/>
    <property type="match status" value="1"/>
</dbReference>
<name>A0A7R9QJV4_9ACAR</name>
<dbReference type="InterPro" id="IPR019412">
    <property type="entry name" value="IML2/TPR_39"/>
</dbReference>
<dbReference type="Proteomes" id="UP000759131">
    <property type="component" value="Unassembled WGS sequence"/>
</dbReference>
<dbReference type="SUPFAM" id="SSF48452">
    <property type="entry name" value="TPR-like"/>
    <property type="match status" value="1"/>
</dbReference>
<sequence length="184" mass="21825">LYSGNLFYFIKNNETLLNKHLQRVDKHIDSYKKDFDANICADDYLTALFFRAVFLKLKGNLEEAKQCLHIILNAELRIEREFSIPPQTLLELGLIEMELNNKDEAKRLLNRVIKDYSAYLRENFVHLRVYAALRELGVSTDKETEDQIKMQEYGKEWLKDLEVEEKSYENIMKNDRLVLKLDCN</sequence>
<protein>
    <recommendedName>
        <fullName evidence="3">Tetratricopeptide repeat protein</fullName>
    </recommendedName>
</protein>
<dbReference type="InterPro" id="IPR019734">
    <property type="entry name" value="TPR_rpt"/>
</dbReference>
<gene>
    <name evidence="1" type="ORF">OSB1V03_LOCUS22069</name>
</gene>
<dbReference type="Pfam" id="PF13174">
    <property type="entry name" value="TPR_6"/>
    <property type="match status" value="1"/>
</dbReference>
<keyword evidence="2" id="KW-1185">Reference proteome</keyword>